<proteinExistence type="predicted"/>
<feature type="non-terminal residue" evidence="1">
    <location>
        <position position="163"/>
    </location>
</feature>
<protein>
    <submittedName>
        <fullName evidence="1">Uncharacterized protein</fullName>
    </submittedName>
</protein>
<organism evidence="1">
    <name type="scientific">marine sediment metagenome</name>
    <dbReference type="NCBI Taxonomy" id="412755"/>
    <lineage>
        <taxon>unclassified sequences</taxon>
        <taxon>metagenomes</taxon>
        <taxon>ecological metagenomes</taxon>
    </lineage>
</organism>
<gene>
    <name evidence="1" type="ORF">S01H1_28731</name>
</gene>
<reference evidence="1" key="1">
    <citation type="journal article" date="2014" name="Front. Microbiol.">
        <title>High frequency of phylogenetically diverse reductive dehalogenase-homologous genes in deep subseafloor sedimentary metagenomes.</title>
        <authorList>
            <person name="Kawai M."/>
            <person name="Futagami T."/>
            <person name="Toyoda A."/>
            <person name="Takaki Y."/>
            <person name="Nishi S."/>
            <person name="Hori S."/>
            <person name="Arai W."/>
            <person name="Tsubouchi T."/>
            <person name="Morono Y."/>
            <person name="Uchiyama I."/>
            <person name="Ito T."/>
            <person name="Fujiyama A."/>
            <person name="Inagaki F."/>
            <person name="Takami H."/>
        </authorList>
    </citation>
    <scope>NUCLEOTIDE SEQUENCE</scope>
    <source>
        <strain evidence="1">Expedition CK06-06</strain>
    </source>
</reference>
<comment type="caution">
    <text evidence="1">The sequence shown here is derived from an EMBL/GenBank/DDBJ whole genome shotgun (WGS) entry which is preliminary data.</text>
</comment>
<accession>X0SYZ9</accession>
<sequence>MCPKLIWKMKKVQSAKFVRKKRIYLKAGAATHPFLWIEFLDDGSFSLGFMSKQVKLTEYGSAIQRGSEFTRHAQVVRRGNVSINESEAPHYTFHPPRITQKSGVVHMVDPTGKIDEWEFDWFPVRKVDHILTVYSGRLDLLGTVARPRKNFSIIAVPPGAQGL</sequence>
<dbReference type="EMBL" id="BARS01017577">
    <property type="protein sequence ID" value="GAF86199.1"/>
    <property type="molecule type" value="Genomic_DNA"/>
</dbReference>
<dbReference type="AlphaFoldDB" id="X0SYZ9"/>
<name>X0SYZ9_9ZZZZ</name>
<evidence type="ECO:0000313" key="1">
    <source>
        <dbReference type="EMBL" id="GAF86199.1"/>
    </source>
</evidence>